<evidence type="ECO:0000313" key="16">
    <source>
        <dbReference type="Proteomes" id="UP000887458"/>
    </source>
</evidence>
<evidence type="ECO:0000256" key="10">
    <source>
        <dbReference type="ARBA" id="ARBA00022824"/>
    </source>
</evidence>
<evidence type="ECO:0000256" key="13">
    <source>
        <dbReference type="ARBA" id="ARBA00023136"/>
    </source>
</evidence>
<keyword evidence="13" id="KW-0472">Membrane</keyword>
<evidence type="ECO:0000256" key="1">
    <source>
        <dbReference type="ARBA" id="ARBA00004477"/>
    </source>
</evidence>
<accession>A0ABQ8J2I7</accession>
<dbReference type="PANTHER" id="PTHR12317:SF0">
    <property type="entry name" value="ACYLTRANSFERASE"/>
    <property type="match status" value="1"/>
</dbReference>
<evidence type="ECO:0000256" key="12">
    <source>
        <dbReference type="ARBA" id="ARBA00023098"/>
    </source>
</evidence>
<evidence type="ECO:0000256" key="6">
    <source>
        <dbReference type="ARBA" id="ARBA00022516"/>
    </source>
</evidence>
<comment type="pathway">
    <text evidence="3">Lipid metabolism.</text>
</comment>
<evidence type="ECO:0000256" key="7">
    <source>
        <dbReference type="ARBA" id="ARBA00022679"/>
    </source>
</evidence>
<sequence length="705" mass="80979">MQFKLPIQRDLFLSAGACSASKESWNYILRRKKGTGNAVCVVIGGAREVLDTIPNTMILTLKNRKGFAREALENGASLVPVISFGENELYQTMHHEEMSTGKKIQEKLYKLLTFTPPLFFGRGVFQYSFGIMPYRKEIFTVVGKPIDVERISYPTDAQIDELHEKYIQQVINLYDEHKNKYGYGGRRCNWYRHLPIWKWFAEYFPIRLIKTAELPADRNYIFGLHPHGILCHSHFEQIFPNYFPGITPHLIALNFQFQLPIQREQFMLTGSCSASKESLEFILSKKKGTGNAVGLIIGGAREVLDTIPNTMILTLKKRKGYARVALTNGASLVPVISFGENELYQTMHHEEMTLGRKIQEKLYKLLTFTPPLFFGRGVFQYSFGLMPFRKEVFTVVGKPINVERTPHPTDVQIDELHEKYIQQVINLYEEHKNKYGYGGRRSNWYRRLPMWKWFAEYFPVRLIKTADLPADRNYIFGIHPHGILCHSHFVNFGTEGTNFSELFPGITPHLIALNFQFQLPIQRELSLMNGACSPSKESLEFILSKKKGTGNAAGLIIGGAREVLDTIPNTMILTLKKRKGFARVALTNGASLVPVISFGENELYQTMHHEEMTLGRKIQEKLLKLLTFTPPLFFGRGVFQYSFGVMPFRKEVFTVVGKPINVERTPHPTDVQIDELHEKYIQQVINLYEEHKNKYGYGDIPIKIK</sequence>
<dbReference type="PANTHER" id="PTHR12317">
    <property type="entry name" value="DIACYLGLYCEROL O-ACYLTRANSFERASE"/>
    <property type="match status" value="1"/>
</dbReference>
<evidence type="ECO:0000256" key="5">
    <source>
        <dbReference type="ARBA" id="ARBA00013244"/>
    </source>
</evidence>
<evidence type="ECO:0000313" key="15">
    <source>
        <dbReference type="EMBL" id="KAH9416782.1"/>
    </source>
</evidence>
<keyword evidence="8" id="KW-0812">Transmembrane</keyword>
<evidence type="ECO:0000256" key="8">
    <source>
        <dbReference type="ARBA" id="ARBA00022692"/>
    </source>
</evidence>
<dbReference type="CDD" id="cd07987">
    <property type="entry name" value="LPLAT_MGAT-like"/>
    <property type="match status" value="3"/>
</dbReference>
<evidence type="ECO:0000256" key="9">
    <source>
        <dbReference type="ARBA" id="ARBA00022798"/>
    </source>
</evidence>
<keyword evidence="14" id="KW-0012">Acyltransferase</keyword>
<gene>
    <name evidence="15" type="ORF">DERP_011897</name>
</gene>
<keyword evidence="7" id="KW-0808">Transferase</keyword>
<name>A0ABQ8J2I7_DERPT</name>
<evidence type="ECO:0000256" key="11">
    <source>
        <dbReference type="ARBA" id="ARBA00022989"/>
    </source>
</evidence>
<evidence type="ECO:0000256" key="2">
    <source>
        <dbReference type="ARBA" id="ARBA00004771"/>
    </source>
</evidence>
<keyword evidence="12" id="KW-0443">Lipid metabolism</keyword>
<keyword evidence="10" id="KW-0256">Endoplasmic reticulum</keyword>
<evidence type="ECO:0000256" key="14">
    <source>
        <dbReference type="ARBA" id="ARBA00023315"/>
    </source>
</evidence>
<comment type="caution">
    <text evidence="15">The sequence shown here is derived from an EMBL/GenBank/DDBJ whole genome shotgun (WGS) entry which is preliminary data.</text>
</comment>
<protein>
    <recommendedName>
        <fullName evidence="5">diacylglycerol O-acyltransferase</fullName>
        <ecNumber evidence="5">2.3.1.20</ecNumber>
    </recommendedName>
</protein>
<evidence type="ECO:0000256" key="3">
    <source>
        <dbReference type="ARBA" id="ARBA00005189"/>
    </source>
</evidence>
<dbReference type="EMBL" id="NJHN03000086">
    <property type="protein sequence ID" value="KAH9416782.1"/>
    <property type="molecule type" value="Genomic_DNA"/>
</dbReference>
<reference evidence="15 16" key="1">
    <citation type="journal article" date="2018" name="J. Allergy Clin. Immunol.">
        <title>High-quality assembly of Dermatophagoides pteronyssinus genome and transcriptome reveals a wide range of novel allergens.</title>
        <authorList>
            <person name="Liu X.Y."/>
            <person name="Yang K.Y."/>
            <person name="Wang M.Q."/>
            <person name="Kwok J.S."/>
            <person name="Zeng X."/>
            <person name="Yang Z."/>
            <person name="Xiao X.J."/>
            <person name="Lau C.P."/>
            <person name="Li Y."/>
            <person name="Huang Z.M."/>
            <person name="Ba J.G."/>
            <person name="Yim A.K."/>
            <person name="Ouyang C.Y."/>
            <person name="Ngai S.M."/>
            <person name="Chan T.F."/>
            <person name="Leung E.L."/>
            <person name="Liu L."/>
            <person name="Liu Z.G."/>
            <person name="Tsui S.K."/>
        </authorList>
    </citation>
    <scope>NUCLEOTIDE SEQUENCE [LARGE SCALE GENOMIC DNA]</scope>
    <source>
        <strain evidence="15">Derp</strain>
    </source>
</reference>
<keyword evidence="6" id="KW-0444">Lipid biosynthesis</keyword>
<dbReference type="InterPro" id="IPR007130">
    <property type="entry name" value="DAGAT"/>
</dbReference>
<keyword evidence="9" id="KW-0319">Glycerol metabolism</keyword>
<keyword evidence="11" id="KW-1133">Transmembrane helix</keyword>
<keyword evidence="16" id="KW-1185">Reference proteome</keyword>
<dbReference type="Pfam" id="PF03982">
    <property type="entry name" value="DAGAT"/>
    <property type="match status" value="3"/>
</dbReference>
<comment type="subcellular location">
    <subcellularLocation>
        <location evidence="1">Endoplasmic reticulum membrane</location>
        <topology evidence="1">Multi-pass membrane protein</topology>
    </subcellularLocation>
</comment>
<proteinExistence type="inferred from homology"/>
<reference evidence="15 16" key="2">
    <citation type="journal article" date="2022" name="Mol. Biol. Evol.">
        <title>Comparative Genomics Reveals Insights into the Divergent Evolution of Astigmatic Mites and Household Pest Adaptations.</title>
        <authorList>
            <person name="Xiong Q."/>
            <person name="Wan A.T."/>
            <person name="Liu X."/>
            <person name="Fung C.S."/>
            <person name="Xiao X."/>
            <person name="Malainual N."/>
            <person name="Hou J."/>
            <person name="Wang L."/>
            <person name="Wang M."/>
            <person name="Yang K.Y."/>
            <person name="Cui Y."/>
            <person name="Leung E.L."/>
            <person name="Nong W."/>
            <person name="Shin S.K."/>
            <person name="Au S.W."/>
            <person name="Jeong K.Y."/>
            <person name="Chew F.T."/>
            <person name="Hui J.H."/>
            <person name="Leung T.F."/>
            <person name="Tungtrongchitr A."/>
            <person name="Zhong N."/>
            <person name="Liu Z."/>
            <person name="Tsui S.K."/>
        </authorList>
    </citation>
    <scope>NUCLEOTIDE SEQUENCE [LARGE SCALE GENOMIC DNA]</scope>
    <source>
        <strain evidence="15">Derp</strain>
    </source>
</reference>
<evidence type="ECO:0000256" key="4">
    <source>
        <dbReference type="ARBA" id="ARBA00005420"/>
    </source>
</evidence>
<comment type="pathway">
    <text evidence="2">Glycerolipid metabolism; triacylglycerol biosynthesis.</text>
</comment>
<dbReference type="Proteomes" id="UP000887458">
    <property type="component" value="Unassembled WGS sequence"/>
</dbReference>
<dbReference type="EC" id="2.3.1.20" evidence="5"/>
<organism evidence="15 16">
    <name type="scientific">Dermatophagoides pteronyssinus</name>
    <name type="common">European house dust mite</name>
    <dbReference type="NCBI Taxonomy" id="6956"/>
    <lineage>
        <taxon>Eukaryota</taxon>
        <taxon>Metazoa</taxon>
        <taxon>Ecdysozoa</taxon>
        <taxon>Arthropoda</taxon>
        <taxon>Chelicerata</taxon>
        <taxon>Arachnida</taxon>
        <taxon>Acari</taxon>
        <taxon>Acariformes</taxon>
        <taxon>Sarcoptiformes</taxon>
        <taxon>Astigmata</taxon>
        <taxon>Psoroptidia</taxon>
        <taxon>Analgoidea</taxon>
        <taxon>Pyroglyphidae</taxon>
        <taxon>Dermatophagoidinae</taxon>
        <taxon>Dermatophagoides</taxon>
    </lineage>
</organism>
<comment type="similarity">
    <text evidence="4">Belongs to the diacylglycerol acyltransferase family.</text>
</comment>